<dbReference type="RefSeq" id="WP_379906360.1">
    <property type="nucleotide sequence ID" value="NZ_JBHRTR010000050.1"/>
</dbReference>
<gene>
    <name evidence="1" type="ORF">ACFOGJ_26865</name>
</gene>
<organism evidence="1 2">
    <name type="scientific">Marinibaculum pumilum</name>
    <dbReference type="NCBI Taxonomy" id="1766165"/>
    <lineage>
        <taxon>Bacteria</taxon>
        <taxon>Pseudomonadati</taxon>
        <taxon>Pseudomonadota</taxon>
        <taxon>Alphaproteobacteria</taxon>
        <taxon>Rhodospirillales</taxon>
        <taxon>Rhodospirillaceae</taxon>
        <taxon>Marinibaculum</taxon>
    </lineage>
</organism>
<dbReference type="EMBL" id="JBHRTR010000050">
    <property type="protein sequence ID" value="MFC3230896.1"/>
    <property type="molecule type" value="Genomic_DNA"/>
</dbReference>
<keyword evidence="2" id="KW-1185">Reference proteome</keyword>
<proteinExistence type="predicted"/>
<dbReference type="Proteomes" id="UP001595528">
    <property type="component" value="Unassembled WGS sequence"/>
</dbReference>
<evidence type="ECO:0000313" key="2">
    <source>
        <dbReference type="Proteomes" id="UP001595528"/>
    </source>
</evidence>
<sequence>MPVQPAAAAAADLAPFWQGLRQRIVAPDSLSEGAGGTAPDLPVAPETAAYAGILGMALVGWAMQLPNDRADVRRSRLYNRYRIASGWRWAVRLREAGIETVCIKGLAAAATIYPESGLRAMADADLLLRGRDLGPALQFFLSQGFAVGQEPTRHSWGFIGDASAEPLISPEGSNIDLHRHPDAWPLHKGLSTEAVMAASQVCSTMEGEIRVPCREHQLLIAASNAARDLFDPPSLKLLIDGAFILMRQDGSGTALDWQEVERRATDGDGLRGLRSYLSLMGLLGFDLSDVPARLRSGTSDPGAWLLRSIAAELGSGRFGDPELDHGLGHKLLREVLLSASLRTVLWRNITRLSGLARPNRGMLADLQ</sequence>
<name>A0ABV7L890_9PROT</name>
<accession>A0ABV7L890</accession>
<reference evidence="2" key="1">
    <citation type="journal article" date="2019" name="Int. J. Syst. Evol. Microbiol.">
        <title>The Global Catalogue of Microorganisms (GCM) 10K type strain sequencing project: providing services to taxonomists for standard genome sequencing and annotation.</title>
        <authorList>
            <consortium name="The Broad Institute Genomics Platform"/>
            <consortium name="The Broad Institute Genome Sequencing Center for Infectious Disease"/>
            <person name="Wu L."/>
            <person name="Ma J."/>
        </authorList>
    </citation>
    <scope>NUCLEOTIDE SEQUENCE [LARGE SCALE GENOMIC DNA]</scope>
    <source>
        <strain evidence="2">KCTC 42964</strain>
    </source>
</reference>
<protein>
    <submittedName>
        <fullName evidence="1">Nucleotidyltransferase family protein</fullName>
    </submittedName>
</protein>
<dbReference type="InterPro" id="IPR039498">
    <property type="entry name" value="NTP_transf_5"/>
</dbReference>
<evidence type="ECO:0000313" key="1">
    <source>
        <dbReference type="EMBL" id="MFC3230896.1"/>
    </source>
</evidence>
<dbReference type="Pfam" id="PF14907">
    <property type="entry name" value="NTP_transf_5"/>
    <property type="match status" value="1"/>
</dbReference>
<comment type="caution">
    <text evidence="1">The sequence shown here is derived from an EMBL/GenBank/DDBJ whole genome shotgun (WGS) entry which is preliminary data.</text>
</comment>